<evidence type="ECO:0000256" key="1">
    <source>
        <dbReference type="ARBA" id="ARBA00011040"/>
    </source>
</evidence>
<comment type="caution">
    <text evidence="11">The sequence shown here is derived from an EMBL/GenBank/DDBJ whole genome shotgun (WGS) entry which is preliminary data.</text>
</comment>
<dbReference type="Gene3D" id="2.60.40.790">
    <property type="match status" value="1"/>
</dbReference>
<evidence type="ECO:0000256" key="4">
    <source>
        <dbReference type="ARBA" id="ARBA00022849"/>
    </source>
</evidence>
<dbReference type="RefSeq" id="WP_066783741.1">
    <property type="nucleotide sequence ID" value="NZ_LWQS01000036.1"/>
</dbReference>
<keyword evidence="4" id="KW-0059">Arsenical resistance</keyword>
<dbReference type="InterPro" id="IPR008978">
    <property type="entry name" value="HSP20-like_chaperone"/>
</dbReference>
<accession>A0A178MFU8</accession>
<evidence type="ECO:0000256" key="2">
    <source>
        <dbReference type="ARBA" id="ARBA00022741"/>
    </source>
</evidence>
<dbReference type="GO" id="GO:0015446">
    <property type="term" value="F:ATPase-coupled arsenite transmembrane transporter activity"/>
    <property type="evidence" value="ECO:0007669"/>
    <property type="project" value="UniProtKB-EC"/>
</dbReference>
<dbReference type="Proteomes" id="UP000078287">
    <property type="component" value="Unassembled WGS sequence"/>
</dbReference>
<evidence type="ECO:0000259" key="9">
    <source>
        <dbReference type="Pfam" id="PF02374"/>
    </source>
</evidence>
<name>A0A178MFU8_9CHLR</name>
<dbReference type="GO" id="GO:0016887">
    <property type="term" value="F:ATP hydrolysis activity"/>
    <property type="evidence" value="ECO:0007669"/>
    <property type="project" value="InterPro"/>
</dbReference>
<evidence type="ECO:0000256" key="3">
    <source>
        <dbReference type="ARBA" id="ARBA00022840"/>
    </source>
</evidence>
<dbReference type="EMBL" id="LWQS01000036">
    <property type="protein sequence ID" value="OAN47600.1"/>
    <property type="molecule type" value="Genomic_DNA"/>
</dbReference>
<protein>
    <recommendedName>
        <fullName evidence="8">arsenite-transporting ATPase</fullName>
        <ecNumber evidence="8">7.3.2.7</ecNumber>
    </recommendedName>
</protein>
<dbReference type="STRING" id="1707952.A6A03_10135"/>
<dbReference type="PANTHER" id="PTHR10803">
    <property type="entry name" value="ARSENICAL PUMP-DRIVING ATPASE ARSENITE-TRANSLOCATING ATPASE"/>
    <property type="match status" value="1"/>
</dbReference>
<dbReference type="FunFam" id="3.40.50.300:FF:001801">
    <property type="entry name" value="Putative arsenical pump-driving ATPase"/>
    <property type="match status" value="1"/>
</dbReference>
<dbReference type="Pfam" id="PF17886">
    <property type="entry name" value="ArsA_HSP20"/>
    <property type="match status" value="1"/>
</dbReference>
<keyword evidence="5" id="KW-1278">Translocase</keyword>
<dbReference type="GO" id="GO:0005524">
    <property type="term" value="F:ATP binding"/>
    <property type="evidence" value="ECO:0007669"/>
    <property type="project" value="UniProtKB-KW"/>
</dbReference>
<evidence type="ECO:0000259" key="10">
    <source>
        <dbReference type="Pfam" id="PF17886"/>
    </source>
</evidence>
<evidence type="ECO:0000256" key="6">
    <source>
        <dbReference type="ARBA" id="ARBA00052296"/>
    </source>
</evidence>
<dbReference type="InterPro" id="IPR016300">
    <property type="entry name" value="ATPase_ArsA/GET3"/>
</dbReference>
<sequence>MRTLIFTGKGGVGKTSVAAATALRAADRGLKTLVMSTDPAHSLADSLDLEGPLGPEPVRITKNLDALEVSIYHDIESNWGIVREHFAQLMAEQGVQGILADEMSVLPGMEEAFPLIRIKKHKERGDYDLLVIDCAPTGETLRLLSAPETFKWAINMLRGAERFVIKPILRPMSKINPTLNKMVAPPEVYEAVDDMFRQLEGVTATLANPLETSIRLVMNPEKMVIKESQRALTYLSMYGMTVDMVVVNKILPLDQDSGYLNHWRDVQQRYLQDVEHSFVPLPIRRVPYYPEEVVGLEKLRQMGDDIYGDMDPTAVLYDRAPLDIAKVGDKYYRVKIRLPFADVSQLDLYQNGDELVVQIGDFRRVLTLPTSLAGLEAGQAEMEGEWLSVPFMAPQMASR</sequence>
<dbReference type="EC" id="7.3.2.7" evidence="8"/>
<comment type="catalytic activity">
    <reaction evidence="6">
        <text>arsenite(in) + ATP + H2O = arsenite(out) + ADP + phosphate + H(+)</text>
        <dbReference type="Rhea" id="RHEA:11348"/>
        <dbReference type="ChEBI" id="CHEBI:15377"/>
        <dbReference type="ChEBI" id="CHEBI:15378"/>
        <dbReference type="ChEBI" id="CHEBI:29242"/>
        <dbReference type="ChEBI" id="CHEBI:30616"/>
        <dbReference type="ChEBI" id="CHEBI:43474"/>
        <dbReference type="ChEBI" id="CHEBI:456216"/>
        <dbReference type="EC" id="7.3.2.7"/>
    </reaction>
</comment>
<dbReference type="CDD" id="cd02035">
    <property type="entry name" value="ArsA"/>
    <property type="match status" value="1"/>
</dbReference>
<proteinExistence type="inferred from homology"/>
<keyword evidence="2" id="KW-0547">Nucleotide-binding</keyword>
<dbReference type="OrthoDB" id="9780677at2"/>
<dbReference type="Pfam" id="PF02374">
    <property type="entry name" value="ArsA_ATPase"/>
    <property type="match status" value="1"/>
</dbReference>
<evidence type="ECO:0000256" key="5">
    <source>
        <dbReference type="ARBA" id="ARBA00022967"/>
    </source>
</evidence>
<dbReference type="InterPro" id="IPR040612">
    <property type="entry name" value="ArsA_HSP20-like"/>
</dbReference>
<comment type="function">
    <text evidence="7">Anion-transporting ATPase. Catalyzes the extrusion of arsenite.</text>
</comment>
<keyword evidence="12" id="KW-1185">Reference proteome</keyword>
<dbReference type="NCBIfam" id="TIGR00345">
    <property type="entry name" value="GET3_arsA_TRC40"/>
    <property type="match status" value="1"/>
</dbReference>
<comment type="similarity">
    <text evidence="1">Belongs to the arsA ATPase family.</text>
</comment>
<evidence type="ECO:0000313" key="11">
    <source>
        <dbReference type="EMBL" id="OAN47600.1"/>
    </source>
</evidence>
<dbReference type="Gene3D" id="3.40.50.300">
    <property type="entry name" value="P-loop containing nucleotide triphosphate hydrolases"/>
    <property type="match status" value="1"/>
</dbReference>
<dbReference type="SUPFAM" id="SSF52540">
    <property type="entry name" value="P-loop containing nucleoside triphosphate hydrolases"/>
    <property type="match status" value="1"/>
</dbReference>
<dbReference type="PANTHER" id="PTHR10803:SF3">
    <property type="entry name" value="ATPASE GET3"/>
    <property type="match status" value="1"/>
</dbReference>
<dbReference type="AlphaFoldDB" id="A0A178MFU8"/>
<dbReference type="InterPro" id="IPR025723">
    <property type="entry name" value="ArsA/GET3_ATPase-like"/>
</dbReference>
<keyword evidence="3" id="KW-0067">ATP-binding</keyword>
<dbReference type="InterPro" id="IPR027417">
    <property type="entry name" value="P-loop_NTPase"/>
</dbReference>
<organism evidence="11 12">
    <name type="scientific">Chloroflexus islandicus</name>
    <dbReference type="NCBI Taxonomy" id="1707952"/>
    <lineage>
        <taxon>Bacteria</taxon>
        <taxon>Bacillati</taxon>
        <taxon>Chloroflexota</taxon>
        <taxon>Chloroflexia</taxon>
        <taxon>Chloroflexales</taxon>
        <taxon>Chloroflexineae</taxon>
        <taxon>Chloroflexaceae</taxon>
        <taxon>Chloroflexus</taxon>
    </lineage>
</organism>
<reference evidence="11 12" key="1">
    <citation type="submission" date="2016-04" db="EMBL/GenBank/DDBJ databases">
        <title>Chloroflexus islandicus sp. nov., a thermophilic filamentous anoxygenic phototrophic bacterium from geyser Strokkur (Iceland).</title>
        <authorList>
            <person name="Gaisin V.A."/>
            <person name="Kalashnikov A.M."/>
            <person name="Sukhacheva M.V."/>
            <person name="Grouzdev D.S."/>
            <person name="Ivanov T.M."/>
            <person name="Kuznetsov B."/>
            <person name="Gorlenko V.M."/>
        </authorList>
    </citation>
    <scope>NUCLEOTIDE SEQUENCE [LARGE SCALE GENOMIC DNA]</scope>
    <source>
        <strain evidence="12">isl-2</strain>
    </source>
</reference>
<gene>
    <name evidence="11" type="ORF">A6A03_10135</name>
</gene>
<feature type="domain" description="ArsA/GET3 Anion-transporting ATPase-like" evidence="9">
    <location>
        <begin position="1"/>
        <end position="307"/>
    </location>
</feature>
<evidence type="ECO:0000256" key="8">
    <source>
        <dbReference type="ARBA" id="ARBA00066752"/>
    </source>
</evidence>
<evidence type="ECO:0000313" key="12">
    <source>
        <dbReference type="Proteomes" id="UP000078287"/>
    </source>
</evidence>
<evidence type="ECO:0000256" key="7">
    <source>
        <dbReference type="ARBA" id="ARBA00059736"/>
    </source>
</evidence>
<feature type="domain" description="ArsA HSP20-like" evidence="10">
    <location>
        <begin position="330"/>
        <end position="391"/>
    </location>
</feature>